<dbReference type="Pfam" id="PF08239">
    <property type="entry name" value="SH3_3"/>
    <property type="match status" value="1"/>
</dbReference>
<organism evidence="2 3">
    <name type="scientific">Allosediminivita pacifica</name>
    <dbReference type="NCBI Taxonomy" id="1267769"/>
    <lineage>
        <taxon>Bacteria</taxon>
        <taxon>Pseudomonadati</taxon>
        <taxon>Pseudomonadota</taxon>
        <taxon>Alphaproteobacteria</taxon>
        <taxon>Rhodobacterales</taxon>
        <taxon>Paracoccaceae</taxon>
        <taxon>Allosediminivita</taxon>
    </lineage>
</organism>
<proteinExistence type="predicted"/>
<sequence>MFQTQAFLVRLRPADPASAPRIFSSVRSTMPVLALVFTLIATAAPAQDLPALYDVTGVAQDDVLNVRTAPSSDAPVIGTLSPGENGVEIVRTNPASTWAQLNIEGRQGWASLNFLARRRGSALPEAPWLRCFGTEPFWSLDAAQTGRATFRTPEETLSLSAGTIDAAQGQTRPFVLRTEATDLSATVVIRPGECSDGMSDNRYGLSAALLFQGSRDNFLAGCCSLETR</sequence>
<dbReference type="EMBL" id="QBKN01000004">
    <property type="protein sequence ID" value="PTX50832.1"/>
    <property type="molecule type" value="Genomic_DNA"/>
</dbReference>
<protein>
    <submittedName>
        <fullName evidence="2">SH3 domain-containing protein</fullName>
    </submittedName>
</protein>
<name>A0A2T6B469_9RHOB</name>
<accession>A0A2T6B469</accession>
<evidence type="ECO:0000259" key="1">
    <source>
        <dbReference type="SMART" id="SM00287"/>
    </source>
</evidence>
<dbReference type="SMART" id="SM00287">
    <property type="entry name" value="SH3b"/>
    <property type="match status" value="1"/>
</dbReference>
<dbReference type="Gene3D" id="2.30.30.40">
    <property type="entry name" value="SH3 Domains"/>
    <property type="match status" value="1"/>
</dbReference>
<evidence type="ECO:0000313" key="2">
    <source>
        <dbReference type="EMBL" id="PTX50832.1"/>
    </source>
</evidence>
<keyword evidence="3" id="KW-1185">Reference proteome</keyword>
<dbReference type="InterPro" id="IPR003646">
    <property type="entry name" value="SH3-like_bac-type"/>
</dbReference>
<dbReference type="AlphaFoldDB" id="A0A2T6B469"/>
<dbReference type="Proteomes" id="UP000244069">
    <property type="component" value="Unassembled WGS sequence"/>
</dbReference>
<feature type="domain" description="SH3b" evidence="1">
    <location>
        <begin position="53"/>
        <end position="119"/>
    </location>
</feature>
<comment type="caution">
    <text evidence="2">The sequence shown here is derived from an EMBL/GenBank/DDBJ whole genome shotgun (WGS) entry which is preliminary data.</text>
</comment>
<evidence type="ECO:0000313" key="3">
    <source>
        <dbReference type="Proteomes" id="UP000244069"/>
    </source>
</evidence>
<reference evidence="2 3" key="1">
    <citation type="submission" date="2018-04" db="EMBL/GenBank/DDBJ databases">
        <title>Genomic Encyclopedia of Archaeal and Bacterial Type Strains, Phase II (KMG-II): from individual species to whole genera.</title>
        <authorList>
            <person name="Goeker M."/>
        </authorList>
    </citation>
    <scope>NUCLEOTIDE SEQUENCE [LARGE SCALE GENOMIC DNA]</scope>
    <source>
        <strain evidence="2 3">DSM 29329</strain>
    </source>
</reference>
<gene>
    <name evidence="2" type="ORF">C8N44_104191</name>
</gene>